<evidence type="ECO:0000313" key="2">
    <source>
        <dbReference type="Proteomes" id="UP000585802"/>
    </source>
</evidence>
<name>A0A7J4GVB3_9ARCH</name>
<proteinExistence type="predicted"/>
<comment type="caution">
    <text evidence="1">The sequence shown here is derived from an EMBL/GenBank/DDBJ whole genome shotgun (WGS) entry which is preliminary data.</text>
</comment>
<reference evidence="2" key="1">
    <citation type="journal article" date="2019" name="bioRxiv">
        <title>Genome diversification in globally distributed novel marine Proteobacteria is linked to environmental adaptation.</title>
        <authorList>
            <person name="Zhou Z."/>
            <person name="Tran P.Q."/>
            <person name="Kieft K."/>
            <person name="Anantharaman K."/>
        </authorList>
    </citation>
    <scope>NUCLEOTIDE SEQUENCE [LARGE SCALE GENOMIC DNA]</scope>
</reference>
<accession>A0A7J4GVB3</accession>
<protein>
    <recommendedName>
        <fullName evidence="3">DNA alkylation repair protein</fullName>
    </recommendedName>
</protein>
<evidence type="ECO:0008006" key="3">
    <source>
        <dbReference type="Google" id="ProtNLM"/>
    </source>
</evidence>
<dbReference type="EMBL" id="DUCX01000045">
    <property type="protein sequence ID" value="HIF37400.1"/>
    <property type="molecule type" value="Genomic_DNA"/>
</dbReference>
<evidence type="ECO:0000313" key="1">
    <source>
        <dbReference type="EMBL" id="HIF37400.1"/>
    </source>
</evidence>
<organism evidence="1 2">
    <name type="scientific">Marine Group III euryarchaeote</name>
    <dbReference type="NCBI Taxonomy" id="2173149"/>
    <lineage>
        <taxon>Archaea</taxon>
        <taxon>Methanobacteriati</taxon>
        <taxon>Thermoplasmatota</taxon>
        <taxon>Thermoplasmata</taxon>
        <taxon>Candidatus Thermoprofundales</taxon>
    </lineage>
</organism>
<gene>
    <name evidence="1" type="ORF">EYQ70_03220</name>
</gene>
<dbReference type="Proteomes" id="UP000585802">
    <property type="component" value="Unassembled WGS sequence"/>
</dbReference>
<sequence length="88" mass="10253">MAKGVGVPDEMLMEILWMYMMHDDKTIRAAAKSTFMKLAPEDAKQVVKENWKASYRKDWYNHLDILEKALCQTSVASAAFLRTILDWR</sequence>
<dbReference type="AlphaFoldDB" id="A0A7J4GVB3"/>